<organism evidence="6 7">
    <name type="scientific">Blyttiomyces helicus</name>
    <dbReference type="NCBI Taxonomy" id="388810"/>
    <lineage>
        <taxon>Eukaryota</taxon>
        <taxon>Fungi</taxon>
        <taxon>Fungi incertae sedis</taxon>
        <taxon>Chytridiomycota</taxon>
        <taxon>Chytridiomycota incertae sedis</taxon>
        <taxon>Chytridiomycetes</taxon>
        <taxon>Chytridiomycetes incertae sedis</taxon>
        <taxon>Blyttiomyces</taxon>
    </lineage>
</organism>
<protein>
    <submittedName>
        <fullName evidence="6">Uncharacterized protein</fullName>
    </submittedName>
</protein>
<comment type="subcellular location">
    <subcellularLocation>
        <location evidence="1">Mitochondrion membrane</location>
        <topology evidence="1">Multi-pass membrane protein</topology>
    </subcellularLocation>
</comment>
<dbReference type="PANTHER" id="PTHR28234:SF1">
    <property type="entry name" value="NUCLEAR CONTROL OF ATPASE PROTEIN 2"/>
    <property type="match status" value="1"/>
</dbReference>
<reference evidence="7" key="1">
    <citation type="journal article" date="2018" name="Nat. Microbiol.">
        <title>Leveraging single-cell genomics to expand the fungal tree of life.</title>
        <authorList>
            <person name="Ahrendt S.R."/>
            <person name="Quandt C.A."/>
            <person name="Ciobanu D."/>
            <person name="Clum A."/>
            <person name="Salamov A."/>
            <person name="Andreopoulos B."/>
            <person name="Cheng J.F."/>
            <person name="Woyke T."/>
            <person name="Pelin A."/>
            <person name="Henrissat B."/>
            <person name="Reynolds N.K."/>
            <person name="Benny G.L."/>
            <person name="Smith M.E."/>
            <person name="James T.Y."/>
            <person name="Grigoriev I.V."/>
        </authorList>
    </citation>
    <scope>NUCLEOTIDE SEQUENCE [LARGE SCALE GENOMIC DNA]</scope>
</reference>
<dbReference type="Pfam" id="PF08637">
    <property type="entry name" value="NCA2"/>
    <property type="match status" value="2"/>
</dbReference>
<proteinExistence type="predicted"/>
<evidence type="ECO:0000256" key="3">
    <source>
        <dbReference type="ARBA" id="ARBA00022989"/>
    </source>
</evidence>
<dbReference type="GO" id="GO:0005741">
    <property type="term" value="C:mitochondrial outer membrane"/>
    <property type="evidence" value="ECO:0007669"/>
    <property type="project" value="TreeGrafter"/>
</dbReference>
<dbReference type="Proteomes" id="UP000269721">
    <property type="component" value="Unassembled WGS sequence"/>
</dbReference>
<name>A0A4P9W4I6_9FUNG</name>
<evidence type="ECO:0000256" key="4">
    <source>
        <dbReference type="ARBA" id="ARBA00023128"/>
    </source>
</evidence>
<sequence>MVVGNEACFFQSFFTVGECYTRIACVRGVHDPLHFSGEPCLARLQVLVRTTTPSSPLSPVPMGFVSEQLALSLAACDRLVAATLSTVTSTPDPPLLSAIQDPSCAPSCPGPLYTKRFSPSRPELHRPDVGAQLPGLATVRAHLATLTAPDADAVPAPSPLVALLLARSVSILRAHLIRSLLHASAALPDALAFWRERELSTCRAITTAIEEAPGRAVGWIVAHSEAGWRGLLDGIVASRSGVDLTRLRLGASTMLPRALGGNGLRGVFGVLGVDDVRSTVRARIQGLEFEREILAGYLGVLAEKDRVLDVLEGCDGGVVDVGAILLAVGMELLQMRLIIERTEQVGVILKAPVLDFDKVDALRHPPDIASIASSTDFLKTEAETVTSALADLKETLSTVRSSHGIPSALVRAWLPVTLAALAAWQLRSSIAFRWDAIIAFASNARETVVGFLREWVWRPVVDVYETVRHREARLALMGSKSLGSDLDRVETKAIHKTLRLNPRHYPNSQSLERMVIDFARDNGVTDAAHLSALAAQTQSGDLTIVLETYERAMKRPLKGIVSGMLAHPRYALDSLHFVFF</sequence>
<dbReference type="OrthoDB" id="413313at2759"/>
<evidence type="ECO:0000256" key="1">
    <source>
        <dbReference type="ARBA" id="ARBA00004225"/>
    </source>
</evidence>
<evidence type="ECO:0000256" key="2">
    <source>
        <dbReference type="ARBA" id="ARBA00022692"/>
    </source>
</evidence>
<keyword evidence="3" id="KW-1133">Transmembrane helix</keyword>
<keyword evidence="2" id="KW-0812">Transmembrane</keyword>
<evidence type="ECO:0000313" key="6">
    <source>
        <dbReference type="EMBL" id="RKO86165.1"/>
    </source>
</evidence>
<dbReference type="InterPro" id="IPR013946">
    <property type="entry name" value="NCA2-like"/>
</dbReference>
<keyword evidence="7" id="KW-1185">Reference proteome</keyword>
<keyword evidence="5" id="KW-0472">Membrane</keyword>
<dbReference type="EMBL" id="KZ998422">
    <property type="protein sequence ID" value="RKO86165.1"/>
    <property type="molecule type" value="Genomic_DNA"/>
</dbReference>
<evidence type="ECO:0000313" key="7">
    <source>
        <dbReference type="Proteomes" id="UP000269721"/>
    </source>
</evidence>
<keyword evidence="4" id="KW-0496">Mitochondrion</keyword>
<accession>A0A4P9W4I6</accession>
<dbReference type="AlphaFoldDB" id="A0A4P9W4I6"/>
<dbReference type="PANTHER" id="PTHR28234">
    <property type="entry name" value="NUCLEAR CONTROL OF ATPASE PROTEIN 2"/>
    <property type="match status" value="1"/>
</dbReference>
<evidence type="ECO:0000256" key="5">
    <source>
        <dbReference type="ARBA" id="ARBA00023136"/>
    </source>
</evidence>
<gene>
    <name evidence="6" type="ORF">BDK51DRAFT_39813</name>
</gene>